<evidence type="ECO:0000313" key="2">
    <source>
        <dbReference type="Proteomes" id="UP000051936"/>
    </source>
</evidence>
<dbReference type="Gene3D" id="3.10.129.10">
    <property type="entry name" value="Hotdog Thioesterase"/>
    <property type="match status" value="1"/>
</dbReference>
<name>A0A0R3E5W3_9BRAD</name>
<dbReference type="OrthoDB" id="5495835at2"/>
<organism evidence="1 2">
    <name type="scientific">Bradyrhizobium manausense</name>
    <dbReference type="NCBI Taxonomy" id="989370"/>
    <lineage>
        <taxon>Bacteria</taxon>
        <taxon>Pseudomonadati</taxon>
        <taxon>Pseudomonadota</taxon>
        <taxon>Alphaproteobacteria</taxon>
        <taxon>Hyphomicrobiales</taxon>
        <taxon>Nitrobacteraceae</taxon>
        <taxon>Bradyrhizobium</taxon>
    </lineage>
</organism>
<dbReference type="STRING" id="989370.AOQ71_07430"/>
<dbReference type="EMBL" id="LJYG01000033">
    <property type="protein sequence ID" value="KRQ15870.1"/>
    <property type="molecule type" value="Genomic_DNA"/>
</dbReference>
<reference evidence="1 2" key="1">
    <citation type="submission" date="2015-09" db="EMBL/GenBank/DDBJ databases">
        <title>Draft Genome Sequence of Bradyrhizobium manausense Strain BR 3351T, a Novel Symbiotic Nitrogen-Fixing Alphaproteobacterium Isolated from Brazilian Amazon Rain Forest.</title>
        <authorList>
            <person name="De Araujo J.L."/>
            <person name="Zilli J.E."/>
        </authorList>
    </citation>
    <scope>NUCLEOTIDE SEQUENCE [LARGE SCALE GENOMIC DNA]</scope>
    <source>
        <strain evidence="1 2">BR3351</strain>
    </source>
</reference>
<evidence type="ECO:0008006" key="3">
    <source>
        <dbReference type="Google" id="ProtNLM"/>
    </source>
</evidence>
<dbReference type="SUPFAM" id="SSF54637">
    <property type="entry name" value="Thioesterase/thiol ester dehydrase-isomerase"/>
    <property type="match status" value="1"/>
</dbReference>
<proteinExistence type="predicted"/>
<dbReference type="Proteomes" id="UP000051936">
    <property type="component" value="Unassembled WGS sequence"/>
</dbReference>
<dbReference type="InterPro" id="IPR029069">
    <property type="entry name" value="HotDog_dom_sf"/>
</dbReference>
<dbReference type="AlphaFoldDB" id="A0A0R3E5W3"/>
<keyword evidence="2" id="KW-1185">Reference proteome</keyword>
<protein>
    <recommendedName>
        <fullName evidence="3">Thioesterase family protein</fullName>
    </recommendedName>
</protein>
<sequence>MQTLTIPRRFRGPPNSGNGGYVCGMLARQIAGAAEVTLRAPPPLETELDIVELETGAWELHQGTAAIASGRAVTLDVSRLEGATYAEALDAERQTPLKPHEHLLPMCFVCGPERAPGDGLRLFAGPLRRQGRSGVFAVPWRPDASLAADDGLVAPEFVWSALDCPTGYVSQFDSETGSFTVLPILLGRLSVRIDRRPRPGERCVVTSWKIGSEGRRLIAEAALFGEEENLLAVGRAIWIVVDRQVQLGMK</sequence>
<comment type="caution">
    <text evidence="1">The sequence shown here is derived from an EMBL/GenBank/DDBJ whole genome shotgun (WGS) entry which is preliminary data.</text>
</comment>
<evidence type="ECO:0000313" key="1">
    <source>
        <dbReference type="EMBL" id="KRQ15870.1"/>
    </source>
</evidence>
<gene>
    <name evidence="1" type="ORF">AOQ71_07430</name>
</gene>
<dbReference type="RefSeq" id="WP_057743840.1">
    <property type="nucleotide sequence ID" value="NZ_LJYG01000033.1"/>
</dbReference>
<accession>A0A0R3E5W3</accession>